<dbReference type="Proteomes" id="UP000198403">
    <property type="component" value="Unassembled WGS sequence"/>
</dbReference>
<accession>A0A238XKG4</accession>
<dbReference type="OrthoDB" id="5196466at2"/>
<dbReference type="AlphaFoldDB" id="A0A238XKG4"/>
<protein>
    <submittedName>
        <fullName evidence="1">Uncharacterized protein</fullName>
    </submittedName>
</protein>
<name>A0A238XKG4_9ACTN</name>
<dbReference type="RefSeq" id="WP_089337137.1">
    <property type="nucleotide sequence ID" value="NZ_FZNO01000014.1"/>
</dbReference>
<evidence type="ECO:0000313" key="1">
    <source>
        <dbReference type="EMBL" id="SNR59485.1"/>
    </source>
</evidence>
<proteinExistence type="predicted"/>
<evidence type="ECO:0000313" key="2">
    <source>
        <dbReference type="Proteomes" id="UP000198403"/>
    </source>
</evidence>
<gene>
    <name evidence="1" type="ORF">SAMN06272737_11489</name>
</gene>
<organism evidence="1 2">
    <name type="scientific">Blastococcus mobilis</name>
    <dbReference type="NCBI Taxonomy" id="1938746"/>
    <lineage>
        <taxon>Bacteria</taxon>
        <taxon>Bacillati</taxon>
        <taxon>Actinomycetota</taxon>
        <taxon>Actinomycetes</taxon>
        <taxon>Geodermatophilales</taxon>
        <taxon>Geodermatophilaceae</taxon>
        <taxon>Blastococcus</taxon>
    </lineage>
</organism>
<keyword evidence="2" id="KW-1185">Reference proteome</keyword>
<dbReference type="EMBL" id="FZNO01000014">
    <property type="protein sequence ID" value="SNR59485.1"/>
    <property type="molecule type" value="Genomic_DNA"/>
</dbReference>
<sequence length="156" mass="17141">MTTTITYADLQAGARPAGRWLLGAGSTSPPRIITSREEVAEQLWRHGEDQLALRMLDTDEATWVRVMEVAMACPQALSRSSAAMVDTCLAYGAVEVLTGAARAPAWRRRRPERGLPAFWAEVGPERDRRPADGILGVPLETVVDLTMRAADDRDRP</sequence>
<reference evidence="1 2" key="1">
    <citation type="submission" date="2017-06" db="EMBL/GenBank/DDBJ databases">
        <authorList>
            <person name="Kim H.J."/>
            <person name="Triplett B.A."/>
        </authorList>
    </citation>
    <scope>NUCLEOTIDE SEQUENCE [LARGE SCALE GENOMIC DNA]</scope>
    <source>
        <strain evidence="1 2">DSM 44272</strain>
    </source>
</reference>